<name>A0A0D1Y180_ANEMI</name>
<dbReference type="OrthoDB" id="2973499at2"/>
<dbReference type="Gene3D" id="3.40.5.20">
    <property type="entry name" value="YqbF domain"/>
    <property type="match status" value="1"/>
</dbReference>
<dbReference type="RefSeq" id="WP_043063236.1">
    <property type="nucleotide sequence ID" value="NZ_BJOA01000092.1"/>
</dbReference>
<reference evidence="2 4" key="1">
    <citation type="submission" date="2015-07" db="EMBL/GenBank/DDBJ databases">
        <title>Fjat-14205 dsm 2895.</title>
        <authorList>
            <person name="Liu B."/>
            <person name="Wang J."/>
            <person name="Zhu Y."/>
            <person name="Liu G."/>
            <person name="Chen Q."/>
            <person name="Chen Z."/>
            <person name="Lan J."/>
            <person name="Che J."/>
            <person name="Ge C."/>
            <person name="Shi H."/>
            <person name="Pan Z."/>
            <person name="Liu X."/>
        </authorList>
    </citation>
    <scope>NUCLEOTIDE SEQUENCE [LARGE SCALE GENOMIC DNA]</scope>
    <source>
        <strain evidence="2 4">DSM 2895</strain>
    </source>
</reference>
<dbReference type="EMBL" id="LGUG01000012">
    <property type="protein sequence ID" value="KON90515.1"/>
    <property type="molecule type" value="Genomic_DNA"/>
</dbReference>
<evidence type="ECO:0000313" key="3">
    <source>
        <dbReference type="EMBL" id="SDJ77212.1"/>
    </source>
</evidence>
<reference evidence="3 5" key="2">
    <citation type="submission" date="2016-10" db="EMBL/GenBank/DDBJ databases">
        <authorList>
            <person name="de Groot N.N."/>
        </authorList>
    </citation>
    <scope>NUCLEOTIDE SEQUENCE [LARGE SCALE GENOMIC DNA]</scope>
    <source>
        <strain evidence="3 5">DSM 2895</strain>
    </source>
</reference>
<feature type="domain" description="Uncharacterised protein YqbF N-terminal" evidence="1">
    <location>
        <begin position="8"/>
        <end position="50"/>
    </location>
</feature>
<dbReference type="Proteomes" id="UP000182836">
    <property type="component" value="Unassembled WGS sequence"/>
</dbReference>
<keyword evidence="4" id="KW-1185">Reference proteome</keyword>
<accession>A0A0D1Y180</accession>
<evidence type="ECO:0000313" key="5">
    <source>
        <dbReference type="Proteomes" id="UP000182836"/>
    </source>
</evidence>
<dbReference type="EMBL" id="FNED01000028">
    <property type="protein sequence ID" value="SDJ77212.1"/>
    <property type="molecule type" value="Genomic_DNA"/>
</dbReference>
<dbReference type="PATRIC" id="fig|47500.8.peg.5176"/>
<protein>
    <recommendedName>
        <fullName evidence="1">Uncharacterized protein YqbF N-terminal domain-containing protein</fullName>
    </recommendedName>
</protein>
<dbReference type="InterPro" id="IPR027926">
    <property type="entry name" value="YqbF_N"/>
</dbReference>
<dbReference type="Pfam" id="PF14553">
    <property type="entry name" value="YqbF"/>
    <property type="match status" value="1"/>
</dbReference>
<evidence type="ECO:0000259" key="1">
    <source>
        <dbReference type="Pfam" id="PF14553"/>
    </source>
</evidence>
<dbReference type="AlphaFoldDB" id="A0A0D1Y180"/>
<evidence type="ECO:0000313" key="4">
    <source>
        <dbReference type="Proteomes" id="UP000037269"/>
    </source>
</evidence>
<proteinExistence type="predicted"/>
<evidence type="ECO:0000313" key="2">
    <source>
        <dbReference type="EMBL" id="KON90515.1"/>
    </source>
</evidence>
<dbReference type="GeneID" id="42309168"/>
<dbReference type="SUPFAM" id="SSF160059">
    <property type="entry name" value="PriA/YqbF domain"/>
    <property type="match status" value="1"/>
</dbReference>
<dbReference type="Proteomes" id="UP000037269">
    <property type="component" value="Unassembled WGS sequence"/>
</dbReference>
<organism evidence="2 4">
    <name type="scientific">Aneurinibacillus migulanus</name>
    <name type="common">Bacillus migulanus</name>
    <dbReference type="NCBI Taxonomy" id="47500"/>
    <lineage>
        <taxon>Bacteria</taxon>
        <taxon>Bacillati</taxon>
        <taxon>Bacillota</taxon>
        <taxon>Bacilli</taxon>
        <taxon>Bacillales</taxon>
        <taxon>Paenibacillaceae</taxon>
        <taxon>Aneurinibacillus group</taxon>
        <taxon>Aneurinibacillus</taxon>
    </lineage>
</organism>
<gene>
    <name evidence="2" type="ORF">AF333_28980</name>
    <name evidence="3" type="ORF">SAMN04487909_12833</name>
</gene>
<dbReference type="InterPro" id="IPR036840">
    <property type="entry name" value="YqbF_dom_sf"/>
</dbReference>
<sequence length="59" mass="7084">MYFAKLIIGQSYTVIGEQQKRFIVGEEQPIDKALFDYLKDNPQFEVREEKRTRKEKSED</sequence>
<dbReference type="STRING" id="47500.AF333_28980"/>